<keyword evidence="5" id="KW-1070">Brassinosteroid signaling pathway</keyword>
<dbReference type="Pfam" id="PF13855">
    <property type="entry name" value="LRR_8"/>
    <property type="match status" value="1"/>
</dbReference>
<dbReference type="SMART" id="SM00369">
    <property type="entry name" value="LRR_TYP"/>
    <property type="match status" value="5"/>
</dbReference>
<comment type="similarity">
    <text evidence="2">Belongs to the RLP family.</text>
</comment>
<keyword evidence="10" id="KW-0472">Membrane</keyword>
<keyword evidence="11" id="KW-0325">Glycoprotein</keyword>
<evidence type="ECO:0000256" key="1">
    <source>
        <dbReference type="ARBA" id="ARBA00004251"/>
    </source>
</evidence>
<name>A0AAV5FM01_ELECO</name>
<dbReference type="FunFam" id="3.80.10.10:FF:000111">
    <property type="entry name" value="LRR receptor-like serine/threonine-protein kinase ERECTA"/>
    <property type="match status" value="1"/>
</dbReference>
<keyword evidence="7" id="KW-0732">Signal</keyword>
<reference evidence="12" key="2">
    <citation type="submission" date="2021-12" db="EMBL/GenBank/DDBJ databases">
        <title>Resequencing data analysis of finger millet.</title>
        <authorList>
            <person name="Hatakeyama M."/>
            <person name="Aluri S."/>
            <person name="Balachadran M.T."/>
            <person name="Sivarajan S.R."/>
            <person name="Poveda L."/>
            <person name="Shimizu-Inatsugi R."/>
            <person name="Schlapbach R."/>
            <person name="Sreeman S.M."/>
            <person name="Shimizu K.K."/>
        </authorList>
    </citation>
    <scope>NUCLEOTIDE SEQUENCE</scope>
</reference>
<dbReference type="PANTHER" id="PTHR48063:SF9">
    <property type="entry name" value="LRR PROTEIN WM1.10"/>
    <property type="match status" value="1"/>
</dbReference>
<comment type="caution">
    <text evidence="12">The sequence shown here is derived from an EMBL/GenBank/DDBJ whole genome shotgun (WGS) entry which is preliminary data.</text>
</comment>
<dbReference type="FunFam" id="3.80.10.10:FF:000649">
    <property type="entry name" value="Leucine Rich Repeat family protein"/>
    <property type="match status" value="1"/>
</dbReference>
<dbReference type="PRINTS" id="PR00019">
    <property type="entry name" value="LEURICHRPT"/>
</dbReference>
<evidence type="ECO:0000256" key="4">
    <source>
        <dbReference type="ARBA" id="ARBA00022614"/>
    </source>
</evidence>
<sequence length="620" mass="68911">MNCFTGHIPSFFGSMKNLRDLNLFGIAFSGEVPPQLGNLSQLQYLDIGGSYYTFSADITWLKNLPMLQYLGMTGIDLSRISDWPHMINSSPSLKVVDLLLCSLESANQSISYVNLTKLERLDLSDNGFDHEIASCWFWKLKSLKYLYVSSNKLFGPFHDALENMASLRVLDLSGDDHKEPIVMKGNFKNLYSLEILHITEDWMAGDIAVFLEWLQRQLEIVVLDLSKSGLTDKIPHWFWHTFSHATDIDISDNKLSGSLSANLADMVVDAPHLGSNRLTGPVPPLPRNISVFDISKNFFLGTLPPDLDEAQNLRASLMYSNQIDGTIPRSLCKLKLLTDFDLSSNLFEGEIPPCVENEFGQSIMFLLLSNNSLSGEFPTFLHRSSYIEFLDLAWNNFFGRLPAGIGNMSELQFLRLSRNAFSGNIPDEITNLNYLRYLDLSGNNLSGVIPRHLSNLTAMTRTLKLNGIDVNITGQFEDIISIISKGQKLNYGNGLKYLVCFDLSGNSLSGEIPSGITCLDALINLNVSSNYLGGNIPNKIGAMWSLEYLDLSKNKFFGEIPSSLSNLTSLSYLNLSYNNLSGRIPSGWQLDTLNADNPSVMYIGNSGLCGPPLPNTCSKT</sequence>
<dbReference type="InterPro" id="IPR032675">
    <property type="entry name" value="LRR_dom_sf"/>
</dbReference>
<evidence type="ECO:0000256" key="8">
    <source>
        <dbReference type="ARBA" id="ARBA00022737"/>
    </source>
</evidence>
<dbReference type="Pfam" id="PF00560">
    <property type="entry name" value="LRR_1"/>
    <property type="match status" value="5"/>
</dbReference>
<dbReference type="InterPro" id="IPR001611">
    <property type="entry name" value="Leu-rich_rpt"/>
</dbReference>
<dbReference type="InterPro" id="IPR046956">
    <property type="entry name" value="RLP23-like"/>
</dbReference>
<keyword evidence="13" id="KW-1185">Reference proteome</keyword>
<keyword evidence="6" id="KW-0812">Transmembrane</keyword>
<evidence type="ECO:0000313" key="12">
    <source>
        <dbReference type="EMBL" id="GJN35311.1"/>
    </source>
</evidence>
<dbReference type="EMBL" id="BQKI01000088">
    <property type="protein sequence ID" value="GJN35311.1"/>
    <property type="molecule type" value="Genomic_DNA"/>
</dbReference>
<dbReference type="Gene3D" id="3.80.10.10">
    <property type="entry name" value="Ribonuclease Inhibitor"/>
    <property type="match status" value="2"/>
</dbReference>
<dbReference type="Proteomes" id="UP001054889">
    <property type="component" value="Unassembled WGS sequence"/>
</dbReference>
<evidence type="ECO:0000256" key="6">
    <source>
        <dbReference type="ARBA" id="ARBA00022692"/>
    </source>
</evidence>
<dbReference type="FunFam" id="3.80.10.10:FF:000095">
    <property type="entry name" value="LRR receptor-like serine/threonine-protein kinase GSO1"/>
    <property type="match status" value="1"/>
</dbReference>
<evidence type="ECO:0000256" key="10">
    <source>
        <dbReference type="ARBA" id="ARBA00023136"/>
    </source>
</evidence>
<gene>
    <name evidence="12" type="primary">gb24066</name>
    <name evidence="12" type="ORF">PR202_gb24066</name>
</gene>
<dbReference type="SUPFAM" id="SSF52058">
    <property type="entry name" value="L domain-like"/>
    <property type="match status" value="1"/>
</dbReference>
<dbReference type="InterPro" id="IPR003591">
    <property type="entry name" value="Leu-rich_rpt_typical-subtyp"/>
</dbReference>
<protein>
    <submittedName>
        <fullName evidence="12">Uncharacterized protein</fullName>
    </submittedName>
</protein>
<keyword evidence="8" id="KW-0677">Repeat</keyword>
<keyword evidence="9" id="KW-1133">Transmembrane helix</keyword>
<reference evidence="12" key="1">
    <citation type="journal article" date="2018" name="DNA Res.">
        <title>Multiple hybrid de novo genome assembly of finger millet, an orphan allotetraploid crop.</title>
        <authorList>
            <person name="Hatakeyama M."/>
            <person name="Aluri S."/>
            <person name="Balachadran M.T."/>
            <person name="Sivarajan S.R."/>
            <person name="Patrignani A."/>
            <person name="Gruter S."/>
            <person name="Poveda L."/>
            <person name="Shimizu-Inatsugi R."/>
            <person name="Baeten J."/>
            <person name="Francoijs K.J."/>
            <person name="Nataraja K.N."/>
            <person name="Reddy Y.A.N."/>
            <person name="Phadnis S."/>
            <person name="Ravikumar R.L."/>
            <person name="Schlapbach R."/>
            <person name="Sreeman S.M."/>
            <person name="Shimizu K.K."/>
        </authorList>
    </citation>
    <scope>NUCLEOTIDE SEQUENCE</scope>
</reference>
<dbReference type="SMART" id="SM00365">
    <property type="entry name" value="LRR_SD22"/>
    <property type="match status" value="4"/>
</dbReference>
<accession>A0AAV5FM01</accession>
<dbReference type="PANTHER" id="PTHR48063">
    <property type="entry name" value="LRR RECEPTOR-LIKE KINASE"/>
    <property type="match status" value="1"/>
</dbReference>
<evidence type="ECO:0000313" key="13">
    <source>
        <dbReference type="Proteomes" id="UP001054889"/>
    </source>
</evidence>
<dbReference type="AlphaFoldDB" id="A0AAV5FM01"/>
<proteinExistence type="inferred from homology"/>
<evidence type="ECO:0000256" key="11">
    <source>
        <dbReference type="ARBA" id="ARBA00023180"/>
    </source>
</evidence>
<evidence type="ECO:0000256" key="2">
    <source>
        <dbReference type="ARBA" id="ARBA00009592"/>
    </source>
</evidence>
<keyword evidence="3" id="KW-1003">Cell membrane</keyword>
<organism evidence="12 13">
    <name type="scientific">Eleusine coracana subsp. coracana</name>
    <dbReference type="NCBI Taxonomy" id="191504"/>
    <lineage>
        <taxon>Eukaryota</taxon>
        <taxon>Viridiplantae</taxon>
        <taxon>Streptophyta</taxon>
        <taxon>Embryophyta</taxon>
        <taxon>Tracheophyta</taxon>
        <taxon>Spermatophyta</taxon>
        <taxon>Magnoliopsida</taxon>
        <taxon>Liliopsida</taxon>
        <taxon>Poales</taxon>
        <taxon>Poaceae</taxon>
        <taxon>PACMAD clade</taxon>
        <taxon>Chloridoideae</taxon>
        <taxon>Cynodonteae</taxon>
        <taxon>Eleusininae</taxon>
        <taxon>Eleusine</taxon>
    </lineage>
</organism>
<keyword evidence="4" id="KW-0433">Leucine-rich repeat</keyword>
<evidence type="ECO:0000256" key="5">
    <source>
        <dbReference type="ARBA" id="ARBA00022626"/>
    </source>
</evidence>
<evidence type="ECO:0000256" key="7">
    <source>
        <dbReference type="ARBA" id="ARBA00022729"/>
    </source>
</evidence>
<evidence type="ECO:0000256" key="9">
    <source>
        <dbReference type="ARBA" id="ARBA00022989"/>
    </source>
</evidence>
<evidence type="ECO:0000256" key="3">
    <source>
        <dbReference type="ARBA" id="ARBA00022475"/>
    </source>
</evidence>
<comment type="subcellular location">
    <subcellularLocation>
        <location evidence="1">Cell membrane</location>
        <topology evidence="1">Single-pass type I membrane protein</topology>
    </subcellularLocation>
</comment>
<dbReference type="SUPFAM" id="SSF52047">
    <property type="entry name" value="RNI-like"/>
    <property type="match status" value="1"/>
</dbReference>
<dbReference type="GO" id="GO:0005886">
    <property type="term" value="C:plasma membrane"/>
    <property type="evidence" value="ECO:0007669"/>
    <property type="project" value="UniProtKB-SubCell"/>
</dbReference>
<dbReference type="GO" id="GO:0009742">
    <property type="term" value="P:brassinosteroid mediated signaling pathway"/>
    <property type="evidence" value="ECO:0007669"/>
    <property type="project" value="UniProtKB-KW"/>
</dbReference>